<protein>
    <recommendedName>
        <fullName evidence="4">TVP38/TMEM64 family membrane protein</fullName>
    </recommendedName>
</protein>
<dbReference type="STRING" id="1618572.UT17_C0001G0128"/>
<keyword evidence="1" id="KW-1133">Transmembrane helix</keyword>
<feature type="transmembrane region" description="Helical" evidence="1">
    <location>
        <begin position="12"/>
        <end position="29"/>
    </location>
</feature>
<keyword evidence="1" id="KW-0472">Membrane</keyword>
<keyword evidence="1" id="KW-0812">Transmembrane</keyword>
<name>A0A0G0P3R9_9BACT</name>
<accession>A0A0G0P3R9</accession>
<organism evidence="2 3">
    <name type="scientific">Candidatus Woesebacteria bacterium GW2011_GWB1_39_10</name>
    <dbReference type="NCBI Taxonomy" id="1618572"/>
    <lineage>
        <taxon>Bacteria</taxon>
        <taxon>Candidatus Woeseibacteriota</taxon>
    </lineage>
</organism>
<gene>
    <name evidence="2" type="ORF">UT17_C0001G0128</name>
</gene>
<dbReference type="EMBL" id="LBVU01000001">
    <property type="protein sequence ID" value="KKQ92749.1"/>
    <property type="molecule type" value="Genomic_DNA"/>
</dbReference>
<dbReference type="AlphaFoldDB" id="A0A0G0P3R9"/>
<feature type="transmembrane region" description="Helical" evidence="1">
    <location>
        <begin position="166"/>
        <end position="187"/>
    </location>
</feature>
<dbReference type="Proteomes" id="UP000034774">
    <property type="component" value="Unassembled WGS sequence"/>
</dbReference>
<evidence type="ECO:0000313" key="3">
    <source>
        <dbReference type="Proteomes" id="UP000034774"/>
    </source>
</evidence>
<evidence type="ECO:0000256" key="1">
    <source>
        <dbReference type="SAM" id="Phobius"/>
    </source>
</evidence>
<evidence type="ECO:0008006" key="4">
    <source>
        <dbReference type="Google" id="ProtNLM"/>
    </source>
</evidence>
<feature type="transmembrane region" description="Helical" evidence="1">
    <location>
        <begin position="41"/>
        <end position="73"/>
    </location>
</feature>
<reference evidence="2 3" key="1">
    <citation type="journal article" date="2015" name="Nature">
        <title>rRNA introns, odd ribosomes, and small enigmatic genomes across a large radiation of phyla.</title>
        <authorList>
            <person name="Brown C.T."/>
            <person name="Hug L.A."/>
            <person name="Thomas B.C."/>
            <person name="Sharon I."/>
            <person name="Castelle C.J."/>
            <person name="Singh A."/>
            <person name="Wilkins M.J."/>
            <person name="Williams K.H."/>
            <person name="Banfield J.F."/>
        </authorList>
    </citation>
    <scope>NUCLEOTIDE SEQUENCE [LARGE SCALE GENOMIC DNA]</scope>
</reference>
<proteinExistence type="predicted"/>
<evidence type="ECO:0000313" key="2">
    <source>
        <dbReference type="EMBL" id="KKQ92749.1"/>
    </source>
</evidence>
<feature type="transmembrane region" description="Helical" evidence="1">
    <location>
        <begin position="79"/>
        <end position="100"/>
    </location>
</feature>
<sequence length="189" mass="20938">MMVTNHKTHWKYKNLTAVFIGIVVAILLSRNESFNSFLLHLGSFGYIGAFIAGILFVSTFTVATSALVLLVLAETLSPIEIGLIAGFGAVVGDMLIFRLIKDNLAYEIEDIYNHMDRKKHLKKLFHSKYFNWMLPVIGSIIIASPLPDEIGVSLIGISKMNTFKFILISYTLNSIGIFLIVSASVVVKP</sequence>
<comment type="caution">
    <text evidence="2">The sequence shown here is derived from an EMBL/GenBank/DDBJ whole genome shotgun (WGS) entry which is preliminary data.</text>
</comment>